<dbReference type="SUPFAM" id="SSF52833">
    <property type="entry name" value="Thioredoxin-like"/>
    <property type="match status" value="1"/>
</dbReference>
<evidence type="ECO:0000313" key="2">
    <source>
        <dbReference type="EMBL" id="HHJ81003.1"/>
    </source>
</evidence>
<dbReference type="EMBL" id="DRNF01000328">
    <property type="protein sequence ID" value="HHJ81003.1"/>
    <property type="molecule type" value="Genomic_DNA"/>
</dbReference>
<dbReference type="InterPro" id="IPR001853">
    <property type="entry name" value="DSBA-like_thioredoxin_dom"/>
</dbReference>
<evidence type="ECO:0000259" key="1">
    <source>
        <dbReference type="Pfam" id="PF01323"/>
    </source>
</evidence>
<feature type="non-terminal residue" evidence="2">
    <location>
        <position position="109"/>
    </location>
</feature>
<feature type="domain" description="DSBA-like thioredoxin" evidence="1">
    <location>
        <begin position="7"/>
        <end position="51"/>
    </location>
</feature>
<comment type="caution">
    <text evidence="2">The sequence shown here is derived from an EMBL/GenBank/DDBJ whole genome shotgun (WGS) entry which is preliminary data.</text>
</comment>
<reference evidence="2" key="1">
    <citation type="journal article" date="2020" name="mSystems">
        <title>Genome- and Community-Level Interaction Insights into Carbon Utilization and Element Cycling Functions of Hydrothermarchaeota in Hydrothermal Sediment.</title>
        <authorList>
            <person name="Zhou Z."/>
            <person name="Liu Y."/>
            <person name="Xu W."/>
            <person name="Pan J."/>
            <person name="Luo Z.H."/>
            <person name="Li M."/>
        </authorList>
    </citation>
    <scope>NUCLEOTIDE SEQUENCE [LARGE SCALE GENOMIC DNA]</scope>
    <source>
        <strain evidence="2">HyVt-505</strain>
    </source>
</reference>
<sequence>MNDKPIVIDHFSDVLCVWAYAAQIRLDELQREFGHQVQINYHFVPIFAVVEQRIGEGWKDKGGYAGFGKHVLEVCQQFPHVEISAQVWCDEIPKSSANAHLFLKAVQLL</sequence>
<dbReference type="GO" id="GO:0016491">
    <property type="term" value="F:oxidoreductase activity"/>
    <property type="evidence" value="ECO:0007669"/>
    <property type="project" value="InterPro"/>
</dbReference>
<dbReference type="Gene3D" id="3.40.30.10">
    <property type="entry name" value="Glutaredoxin"/>
    <property type="match status" value="1"/>
</dbReference>
<organism evidence="2">
    <name type="scientific">Candidatus Tenderia electrophaga</name>
    <dbReference type="NCBI Taxonomy" id="1748243"/>
    <lineage>
        <taxon>Bacteria</taxon>
        <taxon>Pseudomonadati</taxon>
        <taxon>Pseudomonadota</taxon>
        <taxon>Gammaproteobacteria</taxon>
        <taxon>Candidatus Tenderiales</taxon>
        <taxon>Candidatus Tenderiaceae</taxon>
        <taxon>Candidatus Tenderia</taxon>
    </lineage>
</organism>
<name>A0A832J8Z7_9GAMM</name>
<proteinExistence type="predicted"/>
<protein>
    <submittedName>
        <fullName evidence="2">Disulfide bond formation protein DsbA</fullName>
    </submittedName>
</protein>
<dbReference type="InterPro" id="IPR036249">
    <property type="entry name" value="Thioredoxin-like_sf"/>
</dbReference>
<dbReference type="AlphaFoldDB" id="A0A832J8Z7"/>
<accession>A0A832J8Z7</accession>
<dbReference type="Pfam" id="PF01323">
    <property type="entry name" value="DSBA"/>
    <property type="match status" value="1"/>
</dbReference>
<dbReference type="Proteomes" id="UP000885832">
    <property type="component" value="Unassembled WGS sequence"/>
</dbReference>
<gene>
    <name evidence="2" type="ORF">ENJ65_05170</name>
</gene>